<dbReference type="RefSeq" id="WP_257498387.1">
    <property type="nucleotide sequence ID" value="NZ_CP102382.1"/>
</dbReference>
<accession>A0ABY5NPP1</accession>
<proteinExistence type="predicted"/>
<dbReference type="EMBL" id="CP102382">
    <property type="protein sequence ID" value="UUV20486.1"/>
    <property type="molecule type" value="Genomic_DNA"/>
</dbReference>
<keyword evidence="2" id="KW-1185">Reference proteome</keyword>
<organism evidence="1 2">
    <name type="scientific">Paenimyroides aestuarii</name>
    <dbReference type="NCBI Taxonomy" id="2968490"/>
    <lineage>
        <taxon>Bacteria</taxon>
        <taxon>Pseudomonadati</taxon>
        <taxon>Bacteroidota</taxon>
        <taxon>Flavobacteriia</taxon>
        <taxon>Flavobacteriales</taxon>
        <taxon>Flavobacteriaceae</taxon>
        <taxon>Paenimyroides</taxon>
    </lineage>
</organism>
<reference evidence="1 2" key="1">
    <citation type="submission" date="2022-08" db="EMBL/GenBank/DDBJ databases">
        <title>Myroides zhujiangensis sp. nov., a novel bacterium isolated from sediment in the Pearl River Estuary.</title>
        <authorList>
            <person name="Cui L."/>
        </authorList>
    </citation>
    <scope>NUCLEOTIDE SEQUENCE [LARGE SCALE GENOMIC DNA]</scope>
    <source>
        <strain evidence="1 2">SCSIO 72103</strain>
    </source>
</reference>
<protein>
    <submittedName>
        <fullName evidence="1">Uncharacterized protein</fullName>
    </submittedName>
</protein>
<gene>
    <name evidence="1" type="ORF">NPX36_08915</name>
</gene>
<name>A0ABY5NPP1_9FLAO</name>
<sequence>MKNWCCICIVLNFLIAQNISGQSRKADTLFLKKDTHYGSQQSVFIEKNKNSVFYNYILDFEFDEFDKQHFQWSLDYLMKNKISLTKQKNILPSNKWIQIKFLNNDFYAYHPCDFFTFFQSSVTDSTYLEITGEGPVANKILSQRKINQSTFELKTTGMYQQNRTIKIYLLNQDKGIAVFEKHLNDGSQFRYLMAESNKIKKLPFIVNRCDNYKQEEFEFEEPDFDLLIKNTTQ</sequence>
<dbReference type="Proteomes" id="UP001317001">
    <property type="component" value="Chromosome"/>
</dbReference>
<evidence type="ECO:0000313" key="2">
    <source>
        <dbReference type="Proteomes" id="UP001317001"/>
    </source>
</evidence>
<evidence type="ECO:0000313" key="1">
    <source>
        <dbReference type="EMBL" id="UUV20486.1"/>
    </source>
</evidence>